<keyword evidence="3" id="KW-0695">RNA-directed DNA polymerase</keyword>
<organism evidence="3 4">
    <name type="scientific">Tanacetum coccineum</name>
    <dbReference type="NCBI Taxonomy" id="301880"/>
    <lineage>
        <taxon>Eukaryota</taxon>
        <taxon>Viridiplantae</taxon>
        <taxon>Streptophyta</taxon>
        <taxon>Embryophyta</taxon>
        <taxon>Tracheophyta</taxon>
        <taxon>Spermatophyta</taxon>
        <taxon>Magnoliopsida</taxon>
        <taxon>eudicotyledons</taxon>
        <taxon>Gunneridae</taxon>
        <taxon>Pentapetalae</taxon>
        <taxon>asterids</taxon>
        <taxon>campanulids</taxon>
        <taxon>Asterales</taxon>
        <taxon>Asteraceae</taxon>
        <taxon>Asteroideae</taxon>
        <taxon>Anthemideae</taxon>
        <taxon>Anthemidinae</taxon>
        <taxon>Tanacetum</taxon>
    </lineage>
</organism>
<feature type="transmembrane region" description="Helical" evidence="1">
    <location>
        <begin position="459"/>
        <end position="477"/>
    </location>
</feature>
<proteinExistence type="predicted"/>
<dbReference type="Pfam" id="PF00078">
    <property type="entry name" value="RVT_1"/>
    <property type="match status" value="1"/>
</dbReference>
<keyword evidence="1" id="KW-0472">Membrane</keyword>
<dbReference type="InterPro" id="IPR000477">
    <property type="entry name" value="RT_dom"/>
</dbReference>
<keyword evidence="4" id="KW-1185">Reference proteome</keyword>
<evidence type="ECO:0000313" key="4">
    <source>
        <dbReference type="Proteomes" id="UP001151760"/>
    </source>
</evidence>
<reference evidence="3" key="2">
    <citation type="submission" date="2022-01" db="EMBL/GenBank/DDBJ databases">
        <authorList>
            <person name="Yamashiro T."/>
            <person name="Shiraishi A."/>
            <person name="Satake H."/>
            <person name="Nakayama K."/>
        </authorList>
    </citation>
    <scope>NUCLEOTIDE SEQUENCE</scope>
</reference>
<keyword evidence="3" id="KW-0548">Nucleotidyltransferase</keyword>
<gene>
    <name evidence="3" type="ORF">Tco_0682465</name>
</gene>
<sequence length="479" mass="54076">MEKRDGKGDESSHKEQHLGKVYLAIRKKTVGCRWVFTIKYKPDGTIERYKARLVAKGDDKEEITKLKKNLFTEFEMKDRGNLKYFLETEVLRSKQGIFMHQRKYVCDLLAETAYAVGVVSQFMHQPQKAYIEVVLRIVRYLKGTAGHGILFKPNGHLETQLYTDADWAGDKNNRRSTLGYFTLVGRNLVTWRSKKQKVVALSSAETEFCGITRGITEVLWVRKLLTEKRYTLQESSKVLSNNKAAIQISSNPVQLNQIKHIEDYGSNKAFGPNGFTFAFVKKYRDLIKMDILEFVNSFFDSCSMPQGANSSFFTLIPKIRACLHSSKAFVLVTGIPTSEFFIKRGLRQGDLLAPFLFILIMEGLHCSLSAVVSSNLIHGINLGSPNLTLSHIFYADNVIIITEWNPCDLDNIICDLHVFYLASSLKININKSNIYGIGVSDDEVSNMARNSGCVAGSFPFTYLGFLIGSTMIVFPVGRL</sequence>
<evidence type="ECO:0000313" key="3">
    <source>
        <dbReference type="EMBL" id="GJS67900.1"/>
    </source>
</evidence>
<comment type="caution">
    <text evidence="3">The sequence shown here is derived from an EMBL/GenBank/DDBJ whole genome shotgun (WGS) entry which is preliminary data.</text>
</comment>
<accession>A0ABQ4XSU1</accession>
<dbReference type="PANTHER" id="PTHR11439:SF467">
    <property type="entry name" value="INTEGRASE CATALYTIC DOMAIN-CONTAINING PROTEIN"/>
    <property type="match status" value="1"/>
</dbReference>
<dbReference type="EMBL" id="BQNB010009751">
    <property type="protein sequence ID" value="GJS67900.1"/>
    <property type="molecule type" value="Genomic_DNA"/>
</dbReference>
<dbReference type="CDD" id="cd09272">
    <property type="entry name" value="RNase_HI_RT_Ty1"/>
    <property type="match status" value="1"/>
</dbReference>
<reference evidence="3" key="1">
    <citation type="journal article" date="2022" name="Int. J. Mol. Sci.">
        <title>Draft Genome of Tanacetum Coccineum: Genomic Comparison of Closely Related Tanacetum-Family Plants.</title>
        <authorList>
            <person name="Yamashiro T."/>
            <person name="Shiraishi A."/>
            <person name="Nakayama K."/>
            <person name="Satake H."/>
        </authorList>
    </citation>
    <scope>NUCLEOTIDE SEQUENCE</scope>
</reference>
<name>A0ABQ4XSU1_9ASTR</name>
<dbReference type="GO" id="GO:0003964">
    <property type="term" value="F:RNA-directed DNA polymerase activity"/>
    <property type="evidence" value="ECO:0007669"/>
    <property type="project" value="UniProtKB-KW"/>
</dbReference>
<keyword evidence="3" id="KW-0808">Transferase</keyword>
<evidence type="ECO:0000256" key="1">
    <source>
        <dbReference type="SAM" id="Phobius"/>
    </source>
</evidence>
<protein>
    <submittedName>
        <fullName evidence="3">RNA-directed DNA polymerase</fullName>
    </submittedName>
</protein>
<dbReference type="Proteomes" id="UP001151760">
    <property type="component" value="Unassembled WGS sequence"/>
</dbReference>
<keyword evidence="1" id="KW-1133">Transmembrane helix</keyword>
<dbReference type="PANTHER" id="PTHR11439">
    <property type="entry name" value="GAG-POL-RELATED RETROTRANSPOSON"/>
    <property type="match status" value="1"/>
</dbReference>
<keyword evidence="1" id="KW-0812">Transmembrane</keyword>
<feature type="domain" description="Reverse transcriptase" evidence="2">
    <location>
        <begin position="281"/>
        <end position="465"/>
    </location>
</feature>
<evidence type="ECO:0000259" key="2">
    <source>
        <dbReference type="Pfam" id="PF00078"/>
    </source>
</evidence>